<evidence type="ECO:0000313" key="2">
    <source>
        <dbReference type="Proteomes" id="UP000051681"/>
    </source>
</evidence>
<keyword evidence="2" id="KW-1185">Reference proteome</keyword>
<proteinExistence type="predicted"/>
<gene>
    <name evidence="1" type="ORF">TM5383_01916</name>
</gene>
<organism evidence="1 2">
    <name type="scientific">Thalassovita mediterranea</name>
    <dbReference type="NCBI Taxonomy" id="340021"/>
    <lineage>
        <taxon>Bacteria</taxon>
        <taxon>Pseudomonadati</taxon>
        <taxon>Pseudomonadota</taxon>
        <taxon>Alphaproteobacteria</taxon>
        <taxon>Rhodobacterales</taxon>
        <taxon>Roseobacteraceae</taxon>
        <taxon>Thalassovita</taxon>
    </lineage>
</organism>
<evidence type="ECO:0000313" key="1">
    <source>
        <dbReference type="EMBL" id="CUH84704.1"/>
    </source>
</evidence>
<dbReference type="OrthoDB" id="8421538at2"/>
<accession>A0A0P1GQH1</accession>
<sequence length="282" mass="31742">MTKTTTLPKPDSPTILTLRIDNSEPIELNDFVGAFTSLARAYRNQAAENPDIEDNAEIYVKEVRKGSIEADLLPYVMSTAPIIAQHADQALQAIEFVAQWRQRITDLIEGNVPKDPQKSDLDTFSSAVAAIARDPNATSTLEAATFEDGKREVRAAFKFNTKQAIQAEQTLQTAYKQIKEERTKRAERVLMTFTRSDIKDTPNGKRSGERVVIDEISKRDLAIMYASDLAKERVKHEVREADENVYKKGFVVDVMIVSKNEKAVAYKILEVHEVIDLPDDIE</sequence>
<protein>
    <submittedName>
        <fullName evidence="1">Uncharacterized protein</fullName>
    </submittedName>
</protein>
<dbReference type="RefSeq" id="WP_058318772.1">
    <property type="nucleotide sequence ID" value="NZ_CYSF01000007.1"/>
</dbReference>
<dbReference type="Proteomes" id="UP000051681">
    <property type="component" value="Unassembled WGS sequence"/>
</dbReference>
<reference evidence="1 2" key="1">
    <citation type="submission" date="2015-09" db="EMBL/GenBank/DDBJ databases">
        <authorList>
            <consortium name="Swine Surveillance"/>
        </authorList>
    </citation>
    <scope>NUCLEOTIDE SEQUENCE [LARGE SCALE GENOMIC DNA]</scope>
    <source>
        <strain evidence="1 2">CECT 8383</strain>
    </source>
</reference>
<dbReference type="AlphaFoldDB" id="A0A0P1GQH1"/>
<dbReference type="EMBL" id="CYSF01000007">
    <property type="protein sequence ID" value="CUH84704.1"/>
    <property type="molecule type" value="Genomic_DNA"/>
</dbReference>
<name>A0A0P1GQH1_9RHOB</name>